<evidence type="ECO:0000313" key="3">
    <source>
        <dbReference type="Proteomes" id="UP000823941"/>
    </source>
</evidence>
<keyword evidence="3" id="KW-1185">Reference proteome</keyword>
<protein>
    <submittedName>
        <fullName evidence="2">Uncharacterized protein</fullName>
    </submittedName>
</protein>
<reference evidence="2 3" key="1">
    <citation type="submission" date="2021-06" db="EMBL/GenBank/DDBJ databases">
        <title>A haploid diamondback moth (Plutella xylostella L.) genome assembly resolves 31 chromosomes and identifies a diamide resistance mutation.</title>
        <authorList>
            <person name="Ward C.M."/>
            <person name="Perry K.D."/>
            <person name="Baker G."/>
            <person name="Powis K."/>
            <person name="Heckel D.G."/>
            <person name="Baxter S.W."/>
        </authorList>
    </citation>
    <scope>NUCLEOTIDE SEQUENCE [LARGE SCALE GENOMIC DNA]</scope>
    <source>
        <strain evidence="2 3">LV</strain>
        <tissue evidence="2">Single pupa</tissue>
    </source>
</reference>
<feature type="compositionally biased region" description="Gly residues" evidence="1">
    <location>
        <begin position="53"/>
        <end position="64"/>
    </location>
</feature>
<dbReference type="EMBL" id="JAHIBW010000025">
    <property type="protein sequence ID" value="KAG7298136.1"/>
    <property type="molecule type" value="Genomic_DNA"/>
</dbReference>
<feature type="non-terminal residue" evidence="2">
    <location>
        <position position="1"/>
    </location>
</feature>
<organism evidence="2 3">
    <name type="scientific">Plutella xylostella</name>
    <name type="common">Diamondback moth</name>
    <name type="synonym">Plutella maculipennis</name>
    <dbReference type="NCBI Taxonomy" id="51655"/>
    <lineage>
        <taxon>Eukaryota</taxon>
        <taxon>Metazoa</taxon>
        <taxon>Ecdysozoa</taxon>
        <taxon>Arthropoda</taxon>
        <taxon>Hexapoda</taxon>
        <taxon>Insecta</taxon>
        <taxon>Pterygota</taxon>
        <taxon>Neoptera</taxon>
        <taxon>Endopterygota</taxon>
        <taxon>Lepidoptera</taxon>
        <taxon>Glossata</taxon>
        <taxon>Ditrysia</taxon>
        <taxon>Yponomeutoidea</taxon>
        <taxon>Plutellidae</taxon>
        <taxon>Plutella</taxon>
    </lineage>
</organism>
<feature type="region of interest" description="Disordered" evidence="1">
    <location>
        <begin position="40"/>
        <end position="64"/>
    </location>
</feature>
<comment type="caution">
    <text evidence="2">The sequence shown here is derived from an EMBL/GenBank/DDBJ whole genome shotgun (WGS) entry which is preliminary data.</text>
</comment>
<accession>A0ABQ7PYS4</accession>
<proteinExistence type="predicted"/>
<gene>
    <name evidence="2" type="ORF">JYU34_018912</name>
</gene>
<evidence type="ECO:0000313" key="2">
    <source>
        <dbReference type="EMBL" id="KAG7298136.1"/>
    </source>
</evidence>
<evidence type="ECO:0000256" key="1">
    <source>
        <dbReference type="SAM" id="MobiDB-lite"/>
    </source>
</evidence>
<sequence length="64" mass="6651">NTFGVTYARFYGAYGIDEYLAELQNWQAILDVDVSAKATGIKKPPRGEEGSRGGEAGARGGGGG</sequence>
<name>A0ABQ7PYS4_PLUXY</name>
<dbReference type="Proteomes" id="UP000823941">
    <property type="component" value="Chromosome 25"/>
</dbReference>